<keyword evidence="1" id="KW-0812">Transmembrane</keyword>
<keyword evidence="1" id="KW-1133">Transmembrane helix</keyword>
<comment type="caution">
    <text evidence="2">The sequence shown here is derived from an EMBL/GenBank/DDBJ whole genome shotgun (WGS) entry which is preliminary data.</text>
</comment>
<reference evidence="2" key="1">
    <citation type="submission" date="2021-10" db="EMBL/GenBank/DDBJ databases">
        <title>Tropical sea cucumber genome reveals ecological adaptation and Cuvierian tubules defense mechanism.</title>
        <authorList>
            <person name="Chen T."/>
        </authorList>
    </citation>
    <scope>NUCLEOTIDE SEQUENCE</scope>
    <source>
        <strain evidence="2">Nanhai2018</strain>
        <tissue evidence="2">Muscle</tissue>
    </source>
</reference>
<accession>A0A9Q1CT11</accession>
<feature type="transmembrane region" description="Helical" evidence="1">
    <location>
        <begin position="183"/>
        <end position="207"/>
    </location>
</feature>
<keyword evidence="1" id="KW-0472">Membrane</keyword>
<gene>
    <name evidence="2" type="ORF">HOLleu_04255</name>
</gene>
<evidence type="ECO:0000313" key="2">
    <source>
        <dbReference type="EMBL" id="KAJ8050883.1"/>
    </source>
</evidence>
<proteinExistence type="predicted"/>
<dbReference type="EMBL" id="JAIZAY010000001">
    <property type="protein sequence ID" value="KAJ8050883.1"/>
    <property type="molecule type" value="Genomic_DNA"/>
</dbReference>
<dbReference type="Proteomes" id="UP001152320">
    <property type="component" value="Chromosome 1"/>
</dbReference>
<evidence type="ECO:0000256" key="1">
    <source>
        <dbReference type="SAM" id="Phobius"/>
    </source>
</evidence>
<sequence>MTNFRTENALYFVYENDTPRDIKHLLECKYPSAKTFNINEIEGLKESVVRRKKAQAVAVIFDGLGGKRKDASCKKNLLSFKEAMGAYFKTNVVFVEVFTKYETLKSHSCDAEVTHDHSLPKSSSMNRSQIDEVSISNWFSNLIKETCAKRCLRIDNESSTDFDIFVSNISFRIKSFNSKLNRFCTICKILCSLSLVLFVVIAAPWGVNYFLQHI</sequence>
<dbReference type="AlphaFoldDB" id="A0A9Q1CT11"/>
<keyword evidence="3" id="KW-1185">Reference proteome</keyword>
<organism evidence="2 3">
    <name type="scientific">Holothuria leucospilota</name>
    <name type="common">Black long sea cucumber</name>
    <name type="synonym">Mertensiothuria leucospilota</name>
    <dbReference type="NCBI Taxonomy" id="206669"/>
    <lineage>
        <taxon>Eukaryota</taxon>
        <taxon>Metazoa</taxon>
        <taxon>Echinodermata</taxon>
        <taxon>Eleutherozoa</taxon>
        <taxon>Echinozoa</taxon>
        <taxon>Holothuroidea</taxon>
        <taxon>Aspidochirotacea</taxon>
        <taxon>Aspidochirotida</taxon>
        <taxon>Holothuriidae</taxon>
        <taxon>Holothuria</taxon>
    </lineage>
</organism>
<protein>
    <submittedName>
        <fullName evidence="2">Uncharacterized protein</fullName>
    </submittedName>
</protein>
<evidence type="ECO:0000313" key="3">
    <source>
        <dbReference type="Proteomes" id="UP001152320"/>
    </source>
</evidence>
<name>A0A9Q1CT11_HOLLE</name>